<name>A0ABV2N9I7_9HYPH</name>
<reference evidence="1 2" key="1">
    <citation type="submission" date="2024-06" db="EMBL/GenBank/DDBJ databases">
        <title>Genomics of switchgrass bacterial isolates.</title>
        <authorList>
            <person name="Shade A."/>
        </authorList>
    </citation>
    <scope>NUCLEOTIDE SEQUENCE [LARGE SCALE GENOMIC DNA]</scope>
    <source>
        <strain evidence="1 2">PvP084</strain>
    </source>
</reference>
<dbReference type="PANTHER" id="PTHR34235:SF3">
    <property type="entry name" value="SLR1203 PROTEIN"/>
    <property type="match status" value="1"/>
</dbReference>
<dbReference type="Gene3D" id="1.20.1220.20">
    <property type="entry name" value="Uncharcterised protein PF01724"/>
    <property type="match status" value="1"/>
</dbReference>
<dbReference type="RefSeq" id="WP_127991399.1">
    <property type="nucleotide sequence ID" value="NZ_JBEPNV010000001.1"/>
</dbReference>
<accession>A0ABV2N9I7</accession>
<evidence type="ECO:0008006" key="3">
    <source>
        <dbReference type="Google" id="ProtNLM"/>
    </source>
</evidence>
<dbReference type="PANTHER" id="PTHR34235">
    <property type="entry name" value="SLR1203 PROTEIN-RELATED"/>
    <property type="match status" value="1"/>
</dbReference>
<keyword evidence="2" id="KW-1185">Reference proteome</keyword>
<protein>
    <recommendedName>
        <fullName evidence="3">DUF29 domain-containing protein</fullName>
    </recommendedName>
</protein>
<comment type="caution">
    <text evidence="1">The sequence shown here is derived from an EMBL/GenBank/DDBJ whole genome shotgun (WGS) entry which is preliminary data.</text>
</comment>
<dbReference type="EMBL" id="JBEPNW010000002">
    <property type="protein sequence ID" value="MET3863159.1"/>
    <property type="molecule type" value="Genomic_DNA"/>
</dbReference>
<evidence type="ECO:0000313" key="2">
    <source>
        <dbReference type="Proteomes" id="UP001549119"/>
    </source>
</evidence>
<dbReference type="InterPro" id="IPR002636">
    <property type="entry name" value="DUF29"/>
</dbReference>
<sequence>MDRPSLYDDDIVTWAEEQAAALRALAQRPDLSDVLDWANVVEEVESVGRSEIGGVHSALLQMLIHILKYASAPLAQSTKSWRKEVLYFQTLATRDYRRSMRQRIDWDRLWTDSMKLADASLNVFGDKLVRGLPEAMPFTPEELVAPDFDMDRALERLTLVLKRSGDSH</sequence>
<evidence type="ECO:0000313" key="1">
    <source>
        <dbReference type="EMBL" id="MET3863159.1"/>
    </source>
</evidence>
<dbReference type="Pfam" id="PF01724">
    <property type="entry name" value="DUF29"/>
    <property type="match status" value="1"/>
</dbReference>
<gene>
    <name evidence="1" type="ORF">ABIC20_000468</name>
</gene>
<proteinExistence type="predicted"/>
<dbReference type="Proteomes" id="UP001549119">
    <property type="component" value="Unassembled WGS sequence"/>
</dbReference>
<organism evidence="1 2">
    <name type="scientific">Methylobacterium radiotolerans</name>
    <dbReference type="NCBI Taxonomy" id="31998"/>
    <lineage>
        <taxon>Bacteria</taxon>
        <taxon>Pseudomonadati</taxon>
        <taxon>Pseudomonadota</taxon>
        <taxon>Alphaproteobacteria</taxon>
        <taxon>Hyphomicrobiales</taxon>
        <taxon>Methylobacteriaceae</taxon>
        <taxon>Methylobacterium</taxon>
    </lineage>
</organism>